<dbReference type="EnsemblMetazoa" id="G25351.2">
    <property type="protein sequence ID" value="G25351.2:cds"/>
    <property type="gene ID" value="G25351"/>
</dbReference>
<organism evidence="2 3">
    <name type="scientific">Magallana gigas</name>
    <name type="common">Pacific oyster</name>
    <name type="synonym">Crassostrea gigas</name>
    <dbReference type="NCBI Taxonomy" id="29159"/>
    <lineage>
        <taxon>Eukaryota</taxon>
        <taxon>Metazoa</taxon>
        <taxon>Spiralia</taxon>
        <taxon>Lophotrochozoa</taxon>
        <taxon>Mollusca</taxon>
        <taxon>Bivalvia</taxon>
        <taxon>Autobranchia</taxon>
        <taxon>Pteriomorphia</taxon>
        <taxon>Ostreida</taxon>
        <taxon>Ostreoidea</taxon>
        <taxon>Ostreidae</taxon>
        <taxon>Magallana</taxon>
    </lineage>
</organism>
<dbReference type="PANTHER" id="PTHR32061">
    <property type="entry name" value="NMDA RECEPTOR SYNAPTONUCLEAR SIGNALING AND NEURONAL MIGRATION FACTOR"/>
    <property type="match status" value="1"/>
</dbReference>
<dbReference type="Proteomes" id="UP000005408">
    <property type="component" value="Unassembled WGS sequence"/>
</dbReference>
<evidence type="ECO:0008006" key="4">
    <source>
        <dbReference type="Google" id="ProtNLM"/>
    </source>
</evidence>
<reference evidence="2" key="1">
    <citation type="submission" date="2022-08" db="UniProtKB">
        <authorList>
            <consortium name="EnsemblMetazoa"/>
        </authorList>
    </citation>
    <scope>IDENTIFICATION</scope>
    <source>
        <strain evidence="2">05x7-T-G4-1.051#20</strain>
    </source>
</reference>
<dbReference type="AlphaFoldDB" id="A0A8W8KUS3"/>
<feature type="region of interest" description="Disordered" evidence="1">
    <location>
        <begin position="201"/>
        <end position="222"/>
    </location>
</feature>
<accession>A0A8W8KUS3</accession>
<protein>
    <recommendedName>
        <fullName evidence="4">NMDA receptor synaptonuclear signaling and neuronal migration factor</fullName>
    </recommendedName>
</protein>
<dbReference type="GO" id="GO:2001222">
    <property type="term" value="P:regulation of neuron migration"/>
    <property type="evidence" value="ECO:0007669"/>
    <property type="project" value="InterPro"/>
</dbReference>
<keyword evidence="3" id="KW-1185">Reference proteome</keyword>
<sequence>MQAFLGDRRLRVLDRIVDLAYFQQPREEFSVRLNGAKCHQFQKEEHKLCKNLRLPRLRTRRRESVVYQGTNMQTYGKYGHFKRTSLFNQNRKVAKIKVVEMFDAPKQFMVANETYSDEIWQDECDHYDDTTRDSIQSEHNKLKFQREATMEAGLEDFDLDFMMPSRVREILSSEGLPKDVIDKSVKHLEKKHRRALHMTILQEKSQRSSTEPKNHKSKKNFSLPRLALGETETPGEHSAECECCHDVNVRREKRHQRPKPWSESHPVNEMITENVVETPVVDQDAEESFEFCLTEAEKVKWLSEQQFEKALVGSNFEPPRLVLISSKIPKHHVIPKMLLAHNVLHIVYDFEVSNFNEILEMVSNKLESIKSGCKAKSILLLCQGGPGYLYILRKFAVTPQKLKKESYKCVREFWRALSSHVSKIDQTESAIHISGCTLEDSFQGREVVRFIQRLVQPSMVRVFANGDQTENGQKIISQYFNIGLFNYWKAHMDDSDDEIDLSKVAGIEKVKVREEETEADVRTWSSLAKQFDSD</sequence>
<evidence type="ECO:0000256" key="1">
    <source>
        <dbReference type="SAM" id="MobiDB-lite"/>
    </source>
</evidence>
<feature type="compositionally biased region" description="Basic and acidic residues" evidence="1">
    <location>
        <begin position="204"/>
        <end position="214"/>
    </location>
</feature>
<proteinExistence type="predicted"/>
<dbReference type="InterPro" id="IPR033374">
    <property type="entry name" value="NSMF"/>
</dbReference>
<evidence type="ECO:0000313" key="2">
    <source>
        <dbReference type="EnsemblMetazoa" id="G25351.2:cds"/>
    </source>
</evidence>
<evidence type="ECO:0000313" key="3">
    <source>
        <dbReference type="Proteomes" id="UP000005408"/>
    </source>
</evidence>
<dbReference type="GO" id="GO:0048168">
    <property type="term" value="P:regulation of neuronal synaptic plasticity"/>
    <property type="evidence" value="ECO:0007669"/>
    <property type="project" value="InterPro"/>
</dbReference>
<name>A0A8W8KUS3_MAGGI</name>